<sequence length="233" mass="25920">MSNSPAGAAPPKRRLLKPVVTGTNSAHFDSSVNDWDGKYHRLIGTATRTISFGYQFVLTDEHIEDLSLLARLVCKKITHFTFNYSDVSYDAKNDAAAVTDKGLVRLSKLLPNLRVLKLQGTRLITDDGLVSALKNFWGLRSLEVTGLTGGCSPISGEAFRVLREHVEYAPALQSLLLVNGESSKDFMKAMREMGRARPQLVVSLVSTSEEKKWGDWELRRISSHFKNGRRQGI</sequence>
<protein>
    <submittedName>
        <fullName evidence="1">Uncharacterized protein</fullName>
    </submittedName>
</protein>
<accession>A0A8H5TI01</accession>
<dbReference type="Proteomes" id="UP000567885">
    <property type="component" value="Unassembled WGS sequence"/>
</dbReference>
<dbReference type="SUPFAM" id="SSF52047">
    <property type="entry name" value="RNI-like"/>
    <property type="match status" value="1"/>
</dbReference>
<name>A0A8H5TI01_FUSHE</name>
<reference evidence="1 2" key="1">
    <citation type="submission" date="2020-05" db="EMBL/GenBank/DDBJ databases">
        <title>Identification and distribution of gene clusters putatively required for synthesis of sphingolipid metabolism inhibitors in phylogenetically diverse species of the filamentous fungus Fusarium.</title>
        <authorList>
            <person name="Kim H.-S."/>
            <person name="Busman M."/>
            <person name="Brown D.W."/>
            <person name="Divon H."/>
            <person name="Uhlig S."/>
            <person name="Proctor R.H."/>
        </authorList>
    </citation>
    <scope>NUCLEOTIDE SEQUENCE [LARGE SCALE GENOMIC DNA]</scope>
    <source>
        <strain evidence="1 2">NRRL 20693</strain>
    </source>
</reference>
<evidence type="ECO:0000313" key="1">
    <source>
        <dbReference type="EMBL" id="KAF5672565.1"/>
    </source>
</evidence>
<proteinExistence type="predicted"/>
<gene>
    <name evidence="1" type="ORF">FHETE_3699</name>
</gene>
<keyword evidence="2" id="KW-1185">Reference proteome</keyword>
<evidence type="ECO:0000313" key="2">
    <source>
        <dbReference type="Proteomes" id="UP000567885"/>
    </source>
</evidence>
<dbReference type="AlphaFoldDB" id="A0A8H5TI01"/>
<dbReference type="OrthoDB" id="550575at2759"/>
<dbReference type="InterPro" id="IPR032675">
    <property type="entry name" value="LRR_dom_sf"/>
</dbReference>
<dbReference type="Gene3D" id="3.80.10.10">
    <property type="entry name" value="Ribonuclease Inhibitor"/>
    <property type="match status" value="1"/>
</dbReference>
<comment type="caution">
    <text evidence="1">The sequence shown here is derived from an EMBL/GenBank/DDBJ whole genome shotgun (WGS) entry which is preliminary data.</text>
</comment>
<dbReference type="EMBL" id="JAAGWQ010000059">
    <property type="protein sequence ID" value="KAF5672565.1"/>
    <property type="molecule type" value="Genomic_DNA"/>
</dbReference>
<organism evidence="1 2">
    <name type="scientific">Fusarium heterosporum</name>
    <dbReference type="NCBI Taxonomy" id="42747"/>
    <lineage>
        <taxon>Eukaryota</taxon>
        <taxon>Fungi</taxon>
        <taxon>Dikarya</taxon>
        <taxon>Ascomycota</taxon>
        <taxon>Pezizomycotina</taxon>
        <taxon>Sordariomycetes</taxon>
        <taxon>Hypocreomycetidae</taxon>
        <taxon>Hypocreales</taxon>
        <taxon>Nectriaceae</taxon>
        <taxon>Fusarium</taxon>
        <taxon>Fusarium heterosporum species complex</taxon>
    </lineage>
</organism>